<keyword evidence="9" id="KW-1185">Reference proteome</keyword>
<evidence type="ECO:0000313" key="9">
    <source>
        <dbReference type="Proteomes" id="UP001496674"/>
    </source>
</evidence>
<feature type="domain" description="RagB/SusD" evidence="6">
    <location>
        <begin position="355"/>
        <end position="600"/>
    </location>
</feature>
<dbReference type="PROSITE" id="PS51257">
    <property type="entry name" value="PROKAR_LIPOPROTEIN"/>
    <property type="match status" value="1"/>
</dbReference>
<sequence length="614" mass="70194">MKFLDKKGIYVCALGLLTLTTACTDWLEPKPLSFFTPENSFNSYGGLKTATDMLNRDVRYIDYYPTGFSAPPAFLTELVFSDVAVNGMTDTNNPPQDLNRQITPSANLSTAANAGRSGFYWDSMYKGIKDANTIISRSKTATFDSEEQRKEVEGLAYFHRAYRYYRLVHQFGDVPLITEEITEPRYNFYTTKREVILRMMKEDLERTAPYLKKEVNKGMVSQAAAYHLLAKIDLALGEFDAAIDATSKVINDGVHSLMTERFGIDKNDATKNVIWDLHRSENKALPANKEVLYMVLDRFGPEGGSATGLEIKRQVLPMYSATNNLLTPDGFAGFVDNDEVKNPYLKQYGRGICTLRSTWYHTHMIWTLDNTDLRHAKGNWMEMSDLNYNNPSLKGKSQWYGKPVQLTDAKGKYLCKDTIRAWVGWPHYKVYVPDDTEANWRGGHADWYIFRLAETYLLRAEAYYWKGMKEEAAADLNKIRARAQARPLTASEVTMKTILDERARELFYEEPRKTELTRIAYIYAQTGKVADNGKTYSLDKFSENNFFFDQISKYSDFYNKGVKTAKGNEYTMSPYHVLWPIPIDAIKVNVQGHINQNKGYSGSEDNITPLDHSN</sequence>
<feature type="domain" description="SusD-like N-terminal" evidence="7">
    <location>
        <begin position="90"/>
        <end position="234"/>
    </location>
</feature>
<keyword evidence="3" id="KW-0732">Signal</keyword>
<name>A0ABN6ZBC8_9BACE</name>
<gene>
    <name evidence="8" type="ORF">BSYN_22180</name>
</gene>
<evidence type="ECO:0000259" key="6">
    <source>
        <dbReference type="Pfam" id="PF07980"/>
    </source>
</evidence>
<evidence type="ECO:0000256" key="5">
    <source>
        <dbReference type="ARBA" id="ARBA00023237"/>
    </source>
</evidence>
<evidence type="ECO:0000256" key="4">
    <source>
        <dbReference type="ARBA" id="ARBA00023136"/>
    </source>
</evidence>
<keyword evidence="4" id="KW-0472">Membrane</keyword>
<comment type="subcellular location">
    <subcellularLocation>
        <location evidence="1">Cell outer membrane</location>
    </subcellularLocation>
</comment>
<dbReference type="Pfam" id="PF07980">
    <property type="entry name" value="SusD_RagB"/>
    <property type="match status" value="1"/>
</dbReference>
<protein>
    <recommendedName>
        <fullName evidence="10">RagB/SusD family nutrient uptake outer membrane protein</fullName>
    </recommendedName>
</protein>
<evidence type="ECO:0000256" key="1">
    <source>
        <dbReference type="ARBA" id="ARBA00004442"/>
    </source>
</evidence>
<dbReference type="InterPro" id="IPR012944">
    <property type="entry name" value="SusD_RagB_dom"/>
</dbReference>
<dbReference type="Proteomes" id="UP001496674">
    <property type="component" value="Chromosome"/>
</dbReference>
<accession>A0ABN6ZBC8</accession>
<evidence type="ECO:0008006" key="10">
    <source>
        <dbReference type="Google" id="ProtNLM"/>
    </source>
</evidence>
<proteinExistence type="inferred from homology"/>
<dbReference type="RefSeq" id="WP_353330890.1">
    <property type="nucleotide sequence ID" value="NZ_AP028055.1"/>
</dbReference>
<reference evidence="8 9" key="1">
    <citation type="submission" date="2023-04" db="EMBL/GenBank/DDBJ databases">
        <title>Draft genome sequence of acteroides sedimenti strain YN3PY1.</title>
        <authorList>
            <person name="Yoshida N."/>
        </authorList>
    </citation>
    <scope>NUCLEOTIDE SEQUENCE [LARGE SCALE GENOMIC DNA]</scope>
    <source>
        <strain evidence="8 9">YN3PY1</strain>
    </source>
</reference>
<evidence type="ECO:0000256" key="3">
    <source>
        <dbReference type="ARBA" id="ARBA00022729"/>
    </source>
</evidence>
<dbReference type="Gene3D" id="1.25.40.390">
    <property type="match status" value="1"/>
</dbReference>
<dbReference type="EMBL" id="AP028055">
    <property type="protein sequence ID" value="BEG99953.1"/>
    <property type="molecule type" value="Genomic_DNA"/>
</dbReference>
<evidence type="ECO:0000256" key="2">
    <source>
        <dbReference type="ARBA" id="ARBA00006275"/>
    </source>
</evidence>
<organism evidence="8 9">
    <name type="scientific">Bacteroides sedimenti</name>
    <dbReference type="NCBI Taxonomy" id="2136147"/>
    <lineage>
        <taxon>Bacteria</taxon>
        <taxon>Pseudomonadati</taxon>
        <taxon>Bacteroidota</taxon>
        <taxon>Bacteroidia</taxon>
        <taxon>Bacteroidales</taxon>
        <taxon>Bacteroidaceae</taxon>
        <taxon>Bacteroides</taxon>
    </lineage>
</organism>
<evidence type="ECO:0000313" key="8">
    <source>
        <dbReference type="EMBL" id="BEG99953.1"/>
    </source>
</evidence>
<comment type="similarity">
    <text evidence="2">Belongs to the SusD family.</text>
</comment>
<dbReference type="InterPro" id="IPR033985">
    <property type="entry name" value="SusD-like_N"/>
</dbReference>
<keyword evidence="5" id="KW-0998">Cell outer membrane</keyword>
<evidence type="ECO:0000259" key="7">
    <source>
        <dbReference type="Pfam" id="PF14322"/>
    </source>
</evidence>
<dbReference type="SUPFAM" id="SSF48452">
    <property type="entry name" value="TPR-like"/>
    <property type="match status" value="1"/>
</dbReference>
<dbReference type="Pfam" id="PF14322">
    <property type="entry name" value="SusD-like_3"/>
    <property type="match status" value="1"/>
</dbReference>
<dbReference type="InterPro" id="IPR011990">
    <property type="entry name" value="TPR-like_helical_dom_sf"/>
</dbReference>